<dbReference type="Proteomes" id="UP000032930">
    <property type="component" value="Chromosome"/>
</dbReference>
<sequence length="46" mass="5237">MPKGVELMAGNTLIGGLRRIRMTVVMDVSNRQAAIIQYHYRRCFAV</sequence>
<evidence type="ECO:0000313" key="1">
    <source>
        <dbReference type="EMBL" id="CDM88908.1"/>
    </source>
</evidence>
<gene>
    <name evidence="1" type="ORF">XBW1_1550</name>
</gene>
<accession>A0A0B6X871</accession>
<dbReference type="KEGG" id="xbv:XBW1_1550"/>
<reference evidence="1 2" key="1">
    <citation type="submission" date="2014-02" db="EMBL/GenBank/DDBJ databases">
        <authorList>
            <person name="Genoscope - CEA"/>
        </authorList>
    </citation>
    <scope>NUCLEOTIDE SEQUENCE [LARGE SCALE GENOMIC DNA]</scope>
    <source>
        <strain evidence="1 2">CS03</strain>
    </source>
</reference>
<dbReference type="AlphaFoldDB" id="A0A0B6X871"/>
<name>A0A0B6X871_XENBV</name>
<evidence type="ECO:0000313" key="2">
    <source>
        <dbReference type="Proteomes" id="UP000032930"/>
    </source>
</evidence>
<dbReference type="EMBL" id="FO818637">
    <property type="protein sequence ID" value="CDM88908.1"/>
    <property type="molecule type" value="Genomic_DNA"/>
</dbReference>
<organism evidence="1 2">
    <name type="scientific">Xenorhabdus bovienii</name>
    <name type="common">Xenorhabdus nematophila subsp. bovienii</name>
    <dbReference type="NCBI Taxonomy" id="40576"/>
    <lineage>
        <taxon>Bacteria</taxon>
        <taxon>Pseudomonadati</taxon>
        <taxon>Pseudomonadota</taxon>
        <taxon>Gammaproteobacteria</taxon>
        <taxon>Enterobacterales</taxon>
        <taxon>Morganellaceae</taxon>
        <taxon>Xenorhabdus</taxon>
    </lineage>
</organism>
<protein>
    <submittedName>
        <fullName evidence="1">Uncharacterized protein</fullName>
    </submittedName>
</protein>
<proteinExistence type="predicted"/>